<dbReference type="InterPro" id="IPR011701">
    <property type="entry name" value="MFS"/>
</dbReference>
<gene>
    <name evidence="5" type="ORF">RR46_07068</name>
</gene>
<evidence type="ECO:0000313" key="6">
    <source>
        <dbReference type="Proteomes" id="UP000053268"/>
    </source>
</evidence>
<proteinExistence type="predicted"/>
<feature type="transmembrane region" description="Helical" evidence="3">
    <location>
        <begin position="764"/>
        <end position="786"/>
    </location>
</feature>
<feature type="transmembrane region" description="Helical" evidence="3">
    <location>
        <begin position="637"/>
        <end position="660"/>
    </location>
</feature>
<feature type="transmembrane region" description="Helical" evidence="3">
    <location>
        <begin position="149"/>
        <end position="175"/>
    </location>
</feature>
<feature type="transmembrane region" description="Helical" evidence="3">
    <location>
        <begin position="703"/>
        <end position="720"/>
    </location>
</feature>
<evidence type="ECO:0000256" key="1">
    <source>
        <dbReference type="ARBA" id="ARBA00004141"/>
    </source>
</evidence>
<feature type="region of interest" description="Disordered" evidence="2">
    <location>
        <begin position="528"/>
        <end position="570"/>
    </location>
</feature>
<keyword evidence="3" id="KW-1133">Transmembrane helix</keyword>
<dbReference type="AlphaFoldDB" id="A0A194Q4L3"/>
<comment type="subcellular location">
    <subcellularLocation>
        <location evidence="1">Membrane</location>
        <topology evidence="1">Multi-pass membrane protein</topology>
    </subcellularLocation>
</comment>
<keyword evidence="6" id="KW-1185">Reference proteome</keyword>
<feature type="transmembrane region" description="Helical" evidence="3">
    <location>
        <begin position="792"/>
        <end position="816"/>
    </location>
</feature>
<keyword evidence="3" id="KW-0812">Transmembrane</keyword>
<dbReference type="GO" id="GO:0016020">
    <property type="term" value="C:membrane"/>
    <property type="evidence" value="ECO:0007669"/>
    <property type="project" value="UniProtKB-SubCell"/>
</dbReference>
<feature type="transmembrane region" description="Helical" evidence="3">
    <location>
        <begin position="118"/>
        <end position="142"/>
    </location>
</feature>
<dbReference type="PROSITE" id="PS50850">
    <property type="entry name" value="MFS"/>
    <property type="match status" value="1"/>
</dbReference>
<keyword evidence="3" id="KW-0472">Membrane</keyword>
<dbReference type="Proteomes" id="UP000053268">
    <property type="component" value="Unassembled WGS sequence"/>
</dbReference>
<protein>
    <submittedName>
        <fullName evidence="5">Monocarboxylate transporter 12</fullName>
    </submittedName>
</protein>
<evidence type="ECO:0000259" key="4">
    <source>
        <dbReference type="PROSITE" id="PS50850"/>
    </source>
</evidence>
<dbReference type="EMBL" id="KQ459463">
    <property type="protein sequence ID" value="KPJ00478.1"/>
    <property type="molecule type" value="Genomic_DNA"/>
</dbReference>
<dbReference type="PANTHER" id="PTHR11360">
    <property type="entry name" value="MONOCARBOXYLATE TRANSPORTER"/>
    <property type="match status" value="1"/>
</dbReference>
<feature type="transmembrane region" description="Helical" evidence="3">
    <location>
        <begin position="238"/>
        <end position="256"/>
    </location>
</feature>
<dbReference type="FunFam" id="1.20.1250.20:FF:000320">
    <property type="entry name" value="Monocarboxylate transporter"/>
    <property type="match status" value="1"/>
</dbReference>
<sequence length="834" mass="91567">MAATAPISEGKETFDEAEEKLLDKTRAVIVANEDGQTTIKSSKKVKLPEDESPAVGAGRFTIGPAPERDWEMVPPDGKWGWFVLVGATLVNILIPGTIKSFGVLLVEFRDVFQASESASSGIVALCYFLYSSLGPISSILSVKWSYRTVTLIGGCFAAFGMIFSSLAFSIGYLYFSFGAMVGAGAGLAFPPTVYIVTSYFVRLRGLANGICMSGSAFGSIILPPLLRYLLETYGYKGAVLILGGVMLNVWAAALLFQPVEEHMVRKYKEPEEEDEVPQDILFEEEEPIEVYKMATHVIHENNSKPEEKLLKDTSQNNLSQAHIHNSQNCMNSTQNLRHNLSKRKLSYTKPITKANFSSASIVQDGFEKKLGSQETFGRRLSTVGPKRNMSTSSFAYVSTQFHGSTLSAFEQPNEFASQFSLKSITESVADLEPFAEEDPIDLEASHPRLVLTSEDNTPTDKYPNGSPPIFKHKSNLALDDRSPNKLDFARSASAAQVMRLTDDRTRKISTSSRHGLSQISSKISNYLPSNPSLLESVPEGKSSRTNSHDTFGRKLTVPKTPKRSPSTSSFQYMSTPFHGSTLSAFEKPSEFASQFSLKSVTDSLRPITYCCGFRKTDDNVKKEPSKYFDVQLLKDPIYLVILISNCTCAISYTNFIILVPSYAVECGFDKSLGAYLLSIISALDLVGRIGGSAISDVVSTPKRYFFITGLLISGISLAMIPLMKSYLAISVFCSIFGIASGINVGVTALVMTEMLGTERLMSSYGISLFVNGILQLIGPPVCGVWFEYTHSYKSLFVTLGLILCSGAALWGFVPFIHSRRKKAERMQQNLEEKA</sequence>
<feature type="transmembrane region" description="Helical" evidence="3">
    <location>
        <begin position="672"/>
        <end position="691"/>
    </location>
</feature>
<dbReference type="InterPro" id="IPR050327">
    <property type="entry name" value="Proton-linked_MCT"/>
</dbReference>
<reference evidence="5 6" key="1">
    <citation type="journal article" date="2015" name="Nat. Commun.">
        <title>Outbred genome sequencing and CRISPR/Cas9 gene editing in butterflies.</title>
        <authorList>
            <person name="Li X."/>
            <person name="Fan D."/>
            <person name="Zhang W."/>
            <person name="Liu G."/>
            <person name="Zhang L."/>
            <person name="Zhao L."/>
            <person name="Fang X."/>
            <person name="Chen L."/>
            <person name="Dong Y."/>
            <person name="Chen Y."/>
            <person name="Ding Y."/>
            <person name="Zhao R."/>
            <person name="Feng M."/>
            <person name="Zhu Y."/>
            <person name="Feng Y."/>
            <person name="Jiang X."/>
            <person name="Zhu D."/>
            <person name="Xiang H."/>
            <person name="Feng X."/>
            <person name="Li S."/>
            <person name="Wang J."/>
            <person name="Zhang G."/>
            <person name="Kronforst M.R."/>
            <person name="Wang W."/>
        </authorList>
    </citation>
    <scope>NUCLEOTIDE SEQUENCE [LARGE SCALE GENOMIC DNA]</scope>
    <source>
        <strain evidence="5">Ya'a_city_454_Px</strain>
        <tissue evidence="5">Whole body</tissue>
    </source>
</reference>
<accession>A0A194Q4L3</accession>
<feature type="transmembrane region" description="Helical" evidence="3">
    <location>
        <begin position="206"/>
        <end position="226"/>
    </location>
</feature>
<dbReference type="Gene3D" id="1.20.1250.20">
    <property type="entry name" value="MFS general substrate transporter like domains"/>
    <property type="match status" value="2"/>
</dbReference>
<dbReference type="GO" id="GO:0008028">
    <property type="term" value="F:monocarboxylic acid transmembrane transporter activity"/>
    <property type="evidence" value="ECO:0007669"/>
    <property type="project" value="TreeGrafter"/>
</dbReference>
<organism evidence="5 6">
    <name type="scientific">Papilio xuthus</name>
    <name type="common">Asian swallowtail butterfly</name>
    <dbReference type="NCBI Taxonomy" id="66420"/>
    <lineage>
        <taxon>Eukaryota</taxon>
        <taxon>Metazoa</taxon>
        <taxon>Ecdysozoa</taxon>
        <taxon>Arthropoda</taxon>
        <taxon>Hexapoda</taxon>
        <taxon>Insecta</taxon>
        <taxon>Pterygota</taxon>
        <taxon>Neoptera</taxon>
        <taxon>Endopterygota</taxon>
        <taxon>Lepidoptera</taxon>
        <taxon>Glossata</taxon>
        <taxon>Ditrysia</taxon>
        <taxon>Papilionoidea</taxon>
        <taxon>Papilionidae</taxon>
        <taxon>Papilioninae</taxon>
        <taxon>Papilio</taxon>
    </lineage>
</organism>
<dbReference type="SUPFAM" id="SSF103473">
    <property type="entry name" value="MFS general substrate transporter"/>
    <property type="match status" value="1"/>
</dbReference>
<dbReference type="InterPro" id="IPR036259">
    <property type="entry name" value="MFS_trans_sf"/>
</dbReference>
<dbReference type="PANTHER" id="PTHR11360:SF293">
    <property type="entry name" value="HERMES, ISOFORM A"/>
    <property type="match status" value="1"/>
</dbReference>
<evidence type="ECO:0000256" key="2">
    <source>
        <dbReference type="SAM" id="MobiDB-lite"/>
    </source>
</evidence>
<dbReference type="Pfam" id="PF07690">
    <property type="entry name" value="MFS_1"/>
    <property type="match status" value="2"/>
</dbReference>
<feature type="domain" description="Major facilitator superfamily (MFS) profile" evidence="4">
    <location>
        <begin position="637"/>
        <end position="834"/>
    </location>
</feature>
<feature type="transmembrane region" description="Helical" evidence="3">
    <location>
        <begin position="181"/>
        <end position="201"/>
    </location>
</feature>
<feature type="transmembrane region" description="Helical" evidence="3">
    <location>
        <begin position="726"/>
        <end position="752"/>
    </location>
</feature>
<evidence type="ECO:0000313" key="5">
    <source>
        <dbReference type="EMBL" id="KPJ00478.1"/>
    </source>
</evidence>
<dbReference type="InterPro" id="IPR020846">
    <property type="entry name" value="MFS_dom"/>
</dbReference>
<feature type="transmembrane region" description="Helical" evidence="3">
    <location>
        <begin position="79"/>
        <end position="98"/>
    </location>
</feature>
<feature type="region of interest" description="Disordered" evidence="2">
    <location>
        <begin position="437"/>
        <end position="475"/>
    </location>
</feature>
<name>A0A194Q4L3_PAPXU</name>
<evidence type="ECO:0000256" key="3">
    <source>
        <dbReference type="SAM" id="Phobius"/>
    </source>
</evidence>